<gene>
    <name evidence="9" type="ORF">P5673_012221</name>
</gene>
<feature type="transmembrane region" description="Helical" evidence="7">
    <location>
        <begin position="183"/>
        <end position="204"/>
    </location>
</feature>
<dbReference type="Gene3D" id="1.20.1070.10">
    <property type="entry name" value="Rhodopsin 7-helix transmembrane proteins"/>
    <property type="match status" value="1"/>
</dbReference>
<keyword evidence="10" id="KW-1185">Reference proteome</keyword>
<organism evidence="9 10">
    <name type="scientific">Acropora cervicornis</name>
    <name type="common">Staghorn coral</name>
    <dbReference type="NCBI Taxonomy" id="6130"/>
    <lineage>
        <taxon>Eukaryota</taxon>
        <taxon>Metazoa</taxon>
        <taxon>Cnidaria</taxon>
        <taxon>Anthozoa</taxon>
        <taxon>Hexacorallia</taxon>
        <taxon>Scleractinia</taxon>
        <taxon>Astrocoeniina</taxon>
        <taxon>Acroporidae</taxon>
        <taxon>Acropora</taxon>
    </lineage>
</organism>
<evidence type="ECO:0000256" key="6">
    <source>
        <dbReference type="RuleBase" id="RU000688"/>
    </source>
</evidence>
<dbReference type="Proteomes" id="UP001249851">
    <property type="component" value="Unassembled WGS sequence"/>
</dbReference>
<protein>
    <submittedName>
        <fullName evidence="9">Melatonin receptor type 1B</fullName>
    </submittedName>
</protein>
<keyword evidence="6" id="KW-0807">Transducer</keyword>
<keyword evidence="2" id="KW-1003">Cell membrane</keyword>
<evidence type="ECO:0000256" key="7">
    <source>
        <dbReference type="SAM" id="Phobius"/>
    </source>
</evidence>
<comment type="similarity">
    <text evidence="6">Belongs to the G-protein coupled receptor 1 family.</text>
</comment>
<feature type="domain" description="G-protein coupled receptors family 1 profile" evidence="8">
    <location>
        <begin position="54"/>
        <end position="294"/>
    </location>
</feature>
<dbReference type="PROSITE" id="PS50262">
    <property type="entry name" value="G_PROTEIN_RECEP_F1_2"/>
    <property type="match status" value="1"/>
</dbReference>
<evidence type="ECO:0000256" key="1">
    <source>
        <dbReference type="ARBA" id="ARBA00004651"/>
    </source>
</evidence>
<dbReference type="InterPro" id="IPR017452">
    <property type="entry name" value="GPCR_Rhodpsn_7TM"/>
</dbReference>
<dbReference type="CDD" id="cd00637">
    <property type="entry name" value="7tm_classA_rhodopsin-like"/>
    <property type="match status" value="1"/>
</dbReference>
<feature type="transmembrane region" description="Helical" evidence="7">
    <location>
        <begin position="84"/>
        <end position="102"/>
    </location>
</feature>
<evidence type="ECO:0000256" key="5">
    <source>
        <dbReference type="ARBA" id="ARBA00023136"/>
    </source>
</evidence>
<proteinExistence type="inferred from homology"/>
<dbReference type="GO" id="GO:0004930">
    <property type="term" value="F:G protein-coupled receptor activity"/>
    <property type="evidence" value="ECO:0007669"/>
    <property type="project" value="UniProtKB-KW"/>
</dbReference>
<accession>A0AAD9QMK2</accession>
<evidence type="ECO:0000259" key="8">
    <source>
        <dbReference type="PROSITE" id="PS50262"/>
    </source>
</evidence>
<comment type="caution">
    <text evidence="9">The sequence shown here is derived from an EMBL/GenBank/DDBJ whole genome shotgun (WGS) entry which is preliminary data.</text>
</comment>
<dbReference type="EMBL" id="JARQWQ010000023">
    <property type="protein sequence ID" value="KAK2564012.1"/>
    <property type="molecule type" value="Genomic_DNA"/>
</dbReference>
<feature type="transmembrane region" description="Helical" evidence="7">
    <location>
        <begin position="34"/>
        <end position="63"/>
    </location>
</feature>
<dbReference type="PANTHER" id="PTHR22750">
    <property type="entry name" value="G-PROTEIN COUPLED RECEPTOR"/>
    <property type="match status" value="1"/>
</dbReference>
<dbReference type="PRINTS" id="PR00237">
    <property type="entry name" value="GPCRRHODOPSN"/>
</dbReference>
<feature type="transmembrane region" description="Helical" evidence="7">
    <location>
        <begin position="114"/>
        <end position="136"/>
    </location>
</feature>
<dbReference type="Pfam" id="PF00001">
    <property type="entry name" value="7tm_1"/>
    <property type="match status" value="1"/>
</dbReference>
<feature type="transmembrane region" description="Helical" evidence="7">
    <location>
        <begin position="268"/>
        <end position="289"/>
    </location>
</feature>
<evidence type="ECO:0000256" key="4">
    <source>
        <dbReference type="ARBA" id="ARBA00022989"/>
    </source>
</evidence>
<keyword evidence="4 7" id="KW-1133">Transmembrane helix</keyword>
<dbReference type="GO" id="GO:0005886">
    <property type="term" value="C:plasma membrane"/>
    <property type="evidence" value="ECO:0007669"/>
    <property type="project" value="UniProtKB-SubCell"/>
</dbReference>
<dbReference type="AlphaFoldDB" id="A0AAD9QMK2"/>
<keyword evidence="6" id="KW-0297">G-protein coupled receptor</keyword>
<keyword evidence="3 6" id="KW-0812">Transmembrane</keyword>
<evidence type="ECO:0000256" key="3">
    <source>
        <dbReference type="ARBA" id="ARBA00022692"/>
    </source>
</evidence>
<dbReference type="SUPFAM" id="SSF81321">
    <property type="entry name" value="Family A G protein-coupled receptor-like"/>
    <property type="match status" value="1"/>
</dbReference>
<comment type="subcellular location">
    <subcellularLocation>
        <location evidence="1">Cell membrane</location>
        <topology evidence="1">Multi-pass membrane protein</topology>
    </subcellularLocation>
</comment>
<evidence type="ECO:0000313" key="10">
    <source>
        <dbReference type="Proteomes" id="UP001249851"/>
    </source>
</evidence>
<sequence length="315" mass="35587">MANCSMNITRTCQSSSFTCAYDSKVMLRVPESLYYTYLVSVVFNVVLSVTAVVGNSLVLTALLKTRSLHSPSKALLRSLALSDLFVGISVQPMFIAYCLSGLLESFNVRCFSWIVYPLLSDYFVAVSFLTIVAISIDRYLALRLRARYRQVVTLRKANITVFSVWLTSSILPIARLVAGKVSVLFSCAIFILFIIVPTFTHFKIQHMLRRHEMQVSSQFYLHREESYLSISKYKKSVCAMRYVFLALLVCYVPVACVALLYVQSNPNFTSVLLPVGNFASTLMFFNSSLNPILYCWQIRQVRAAIYNLVNAISCC</sequence>
<evidence type="ECO:0000256" key="2">
    <source>
        <dbReference type="ARBA" id="ARBA00022475"/>
    </source>
</evidence>
<evidence type="ECO:0000313" key="9">
    <source>
        <dbReference type="EMBL" id="KAK2564012.1"/>
    </source>
</evidence>
<keyword evidence="6 9" id="KW-0675">Receptor</keyword>
<reference evidence="9" key="1">
    <citation type="journal article" date="2023" name="G3 (Bethesda)">
        <title>Whole genome assembly and annotation of the endangered Caribbean coral Acropora cervicornis.</title>
        <authorList>
            <person name="Selwyn J.D."/>
            <person name="Vollmer S.V."/>
        </authorList>
    </citation>
    <scope>NUCLEOTIDE SEQUENCE</scope>
    <source>
        <strain evidence="9">K2</strain>
    </source>
</reference>
<keyword evidence="5 7" id="KW-0472">Membrane</keyword>
<name>A0AAD9QMK2_ACRCE</name>
<feature type="transmembrane region" description="Helical" evidence="7">
    <location>
        <begin position="157"/>
        <end position="177"/>
    </location>
</feature>
<feature type="transmembrane region" description="Helical" evidence="7">
    <location>
        <begin position="242"/>
        <end position="262"/>
    </location>
</feature>
<dbReference type="InterPro" id="IPR000276">
    <property type="entry name" value="GPCR_Rhodpsn"/>
</dbReference>
<reference evidence="9" key="2">
    <citation type="journal article" date="2023" name="Science">
        <title>Genomic signatures of disease resistance in endangered staghorn corals.</title>
        <authorList>
            <person name="Vollmer S.V."/>
            <person name="Selwyn J.D."/>
            <person name="Despard B.A."/>
            <person name="Roesel C.L."/>
        </authorList>
    </citation>
    <scope>NUCLEOTIDE SEQUENCE</scope>
    <source>
        <strain evidence="9">K2</strain>
    </source>
</reference>
<dbReference type="SMART" id="SM01381">
    <property type="entry name" value="7TM_GPCR_Srsx"/>
    <property type="match status" value="1"/>
</dbReference>
<dbReference type="PROSITE" id="PS00237">
    <property type="entry name" value="G_PROTEIN_RECEP_F1_1"/>
    <property type="match status" value="1"/>
</dbReference>